<sequence>MPRFLILGMLCGVLLCAKSPHERSLLPLPPAKQIVVQLEEPCDESCLQKLYEEGQIFSFMAHFAEGIKHPQLRDDYKIINDLLNPPALQEVFTEQQFSPDTPYQVALLVPKKVIGRYSNAAINAILAYLSYKNHDFIFKVFDSQQEDPESLKQTYQAIEKEDFPFVIALLTQNGVENLIAQTPLNLPTIIPTVHKNQLEKRMDLPSSLLFGGIDFFKQVHALLDLGQHKPLVVYNDDSFRGEMLGKNLKDLGAQILYEDTITFKKASTFSRELRGQAKYLKNAVVFFNTPIVKTGLLLSQISRLPKASRPAMLLSSQINFNLSMFMLTQPRDRTNFYLTSAIGKTSPYLSQYASILNTDLQYDWVSYASLDSLDHMLTRFYANFKPDFSEPLQDRQIIYTNTIYTPKNLGFAPEGIAPTPQPSTQDTPQSVQTILIKP</sequence>
<evidence type="ECO:0000313" key="1">
    <source>
        <dbReference type="EMBL" id="CCB80636.1"/>
    </source>
</evidence>
<dbReference type="eggNOG" id="COG0683">
    <property type="taxonomic scope" value="Bacteria"/>
</dbReference>
<dbReference type="Proteomes" id="UP000008387">
    <property type="component" value="Chromosome"/>
</dbReference>
<dbReference type="STRING" id="1002804.HBZC1_16500"/>
<name>F8KPB9_HELBC</name>
<evidence type="ECO:0000313" key="2">
    <source>
        <dbReference type="Proteomes" id="UP000008387"/>
    </source>
</evidence>
<proteinExistence type="predicted"/>
<dbReference type="HOGENOM" id="CLU_051001_0_0_7"/>
<accession>F8KPB9</accession>
<evidence type="ECO:0008006" key="3">
    <source>
        <dbReference type="Google" id="ProtNLM"/>
    </source>
</evidence>
<dbReference type="RefSeq" id="WP_013891026.1">
    <property type="nucleotide sequence ID" value="NC_015674.1"/>
</dbReference>
<keyword evidence="2" id="KW-1185">Reference proteome</keyword>
<protein>
    <recommendedName>
        <fullName evidence="3">Periplasmic protein</fullName>
    </recommendedName>
</protein>
<dbReference type="AlphaFoldDB" id="F8KPB9"/>
<organism evidence="1 2">
    <name type="scientific">Helicobacter bizzozeronii (strain CIII-1)</name>
    <dbReference type="NCBI Taxonomy" id="1002804"/>
    <lineage>
        <taxon>Bacteria</taxon>
        <taxon>Pseudomonadati</taxon>
        <taxon>Campylobacterota</taxon>
        <taxon>Epsilonproteobacteria</taxon>
        <taxon>Campylobacterales</taxon>
        <taxon>Helicobacteraceae</taxon>
        <taxon>Helicobacter</taxon>
    </lineage>
</organism>
<gene>
    <name evidence="1" type="ordered locus">HBZC1_16500</name>
</gene>
<dbReference type="KEGG" id="hbi:HBZC1_16500"/>
<reference evidence="1 2" key="1">
    <citation type="journal article" date="2011" name="J. Bacteriol.">
        <title>Genome sequence of Helicobacter bizzozeronii strain CIII-1, an isolate from human gastric mucosa.</title>
        <authorList>
            <person name="Schott T."/>
            <person name="Rossi M."/>
            <person name="Hanninen M.L."/>
        </authorList>
    </citation>
    <scope>NUCLEOTIDE SEQUENCE [LARGE SCALE GENOMIC DNA]</scope>
    <source>
        <strain evidence="1 2">CIII-1</strain>
    </source>
</reference>
<dbReference type="EMBL" id="FR871757">
    <property type="protein sequence ID" value="CCB80636.1"/>
    <property type="molecule type" value="Genomic_DNA"/>
</dbReference>